<proteinExistence type="predicted"/>
<evidence type="ECO:0000313" key="1">
    <source>
        <dbReference type="EMBL" id="KAI4368365.1"/>
    </source>
</evidence>
<comment type="caution">
    <text evidence="1">The sequence shown here is derived from an EMBL/GenBank/DDBJ whole genome shotgun (WGS) entry which is preliminary data.</text>
</comment>
<accession>A0ACB9QP29</accession>
<keyword evidence="2" id="KW-1185">Reference proteome</keyword>
<sequence length="77" mass="8610">MASKWTCYTLFMICLVMVAATTLETATADSLLDSYRNCFHQCHDACKNDGNGNTFCEMKCDTDCMAKETADKLKTHP</sequence>
<dbReference type="Proteomes" id="UP001057402">
    <property type="component" value="Chromosome 5"/>
</dbReference>
<protein>
    <submittedName>
        <fullName evidence="1">Uncharacterized protein</fullName>
    </submittedName>
</protein>
<dbReference type="EMBL" id="CM042884">
    <property type="protein sequence ID" value="KAI4368365.1"/>
    <property type="molecule type" value="Genomic_DNA"/>
</dbReference>
<organism evidence="1 2">
    <name type="scientific">Melastoma candidum</name>
    <dbReference type="NCBI Taxonomy" id="119954"/>
    <lineage>
        <taxon>Eukaryota</taxon>
        <taxon>Viridiplantae</taxon>
        <taxon>Streptophyta</taxon>
        <taxon>Embryophyta</taxon>
        <taxon>Tracheophyta</taxon>
        <taxon>Spermatophyta</taxon>
        <taxon>Magnoliopsida</taxon>
        <taxon>eudicotyledons</taxon>
        <taxon>Gunneridae</taxon>
        <taxon>Pentapetalae</taxon>
        <taxon>rosids</taxon>
        <taxon>malvids</taxon>
        <taxon>Myrtales</taxon>
        <taxon>Melastomataceae</taxon>
        <taxon>Melastomatoideae</taxon>
        <taxon>Melastomateae</taxon>
        <taxon>Melastoma</taxon>
    </lineage>
</organism>
<reference evidence="2" key="1">
    <citation type="journal article" date="2023" name="Front. Plant Sci.">
        <title>Chromosomal-level genome assembly of Melastoma candidum provides insights into trichome evolution.</title>
        <authorList>
            <person name="Zhong Y."/>
            <person name="Wu W."/>
            <person name="Sun C."/>
            <person name="Zou P."/>
            <person name="Liu Y."/>
            <person name="Dai S."/>
            <person name="Zhou R."/>
        </authorList>
    </citation>
    <scope>NUCLEOTIDE SEQUENCE [LARGE SCALE GENOMIC DNA]</scope>
</reference>
<gene>
    <name evidence="1" type="ORF">MLD38_016930</name>
</gene>
<name>A0ACB9QP29_9MYRT</name>
<evidence type="ECO:0000313" key="2">
    <source>
        <dbReference type="Proteomes" id="UP001057402"/>
    </source>
</evidence>